<dbReference type="GO" id="GO:0005524">
    <property type="term" value="F:ATP binding"/>
    <property type="evidence" value="ECO:0007669"/>
    <property type="project" value="UniProtKB-KW"/>
</dbReference>
<keyword evidence="1" id="KW-0813">Transport</keyword>
<dbReference type="RefSeq" id="WP_120625272.1">
    <property type="nucleotide sequence ID" value="NZ_RAWG01000055.1"/>
</dbReference>
<dbReference type="InterPro" id="IPR017871">
    <property type="entry name" value="ABC_transporter-like_CS"/>
</dbReference>
<dbReference type="PANTHER" id="PTHR42711">
    <property type="entry name" value="ABC TRANSPORTER ATP-BINDING PROTEIN"/>
    <property type="match status" value="1"/>
</dbReference>
<gene>
    <name evidence="5" type="ORF">D7X12_11260</name>
</gene>
<evidence type="ECO:0000256" key="1">
    <source>
        <dbReference type="ARBA" id="ARBA00022448"/>
    </source>
</evidence>
<dbReference type="InterPro" id="IPR027417">
    <property type="entry name" value="P-loop_NTPase"/>
</dbReference>
<dbReference type="InterPro" id="IPR003439">
    <property type="entry name" value="ABC_transporter-like_ATP-bd"/>
</dbReference>
<keyword evidence="2" id="KW-0547">Nucleotide-binding</keyword>
<evidence type="ECO:0000313" key="6">
    <source>
        <dbReference type="Proteomes" id="UP000273405"/>
    </source>
</evidence>
<organism evidence="5 6">
    <name type="scientific">Corallococcus sicarius</name>
    <dbReference type="NCBI Taxonomy" id="2316726"/>
    <lineage>
        <taxon>Bacteria</taxon>
        <taxon>Pseudomonadati</taxon>
        <taxon>Myxococcota</taxon>
        <taxon>Myxococcia</taxon>
        <taxon>Myxococcales</taxon>
        <taxon>Cystobacterineae</taxon>
        <taxon>Myxococcaceae</taxon>
        <taxon>Corallococcus</taxon>
    </lineage>
</organism>
<proteinExistence type="predicted"/>
<dbReference type="EMBL" id="RAWG01000055">
    <property type="protein sequence ID" value="RKH44115.1"/>
    <property type="molecule type" value="Genomic_DNA"/>
</dbReference>
<keyword evidence="3 5" id="KW-0067">ATP-binding</keyword>
<sequence length="282" mass="29951">MTPPSSAVTGAGPAASELAIDARGLVKRFGGFTALNGLDLQIPRGAFYAFLGPNGAGKSTSIALLTGVYGPDAGSIRMLGVDAVAKPLDVKQRVGVVPEELSLFERLTGRQYLTFCARMYGLDGSEAASRAVELLELTELTYKAGALVAEYSKGMRRRLAIAAALIHAPELVLLDEPFEGIDVLAAGVIRELLRELSRRGVTLLLTTHVLEIAERLATHAGVIRGGRMLDQGPVEALRQRHGVPTLEAVFEKLIAVPAARNAKLSFYADPAGTVLPLRRESA</sequence>
<dbReference type="GO" id="GO:0016887">
    <property type="term" value="F:ATP hydrolysis activity"/>
    <property type="evidence" value="ECO:0007669"/>
    <property type="project" value="InterPro"/>
</dbReference>
<dbReference type="Gene3D" id="3.40.50.300">
    <property type="entry name" value="P-loop containing nucleotide triphosphate hydrolases"/>
    <property type="match status" value="1"/>
</dbReference>
<dbReference type="InterPro" id="IPR003593">
    <property type="entry name" value="AAA+_ATPase"/>
</dbReference>
<dbReference type="Proteomes" id="UP000273405">
    <property type="component" value="Unassembled WGS sequence"/>
</dbReference>
<comment type="caution">
    <text evidence="5">The sequence shown here is derived from an EMBL/GenBank/DDBJ whole genome shotgun (WGS) entry which is preliminary data.</text>
</comment>
<dbReference type="InterPro" id="IPR050763">
    <property type="entry name" value="ABC_transporter_ATP-binding"/>
</dbReference>
<keyword evidence="6" id="KW-1185">Reference proteome</keyword>
<dbReference type="CDD" id="cd03230">
    <property type="entry name" value="ABC_DR_subfamily_A"/>
    <property type="match status" value="1"/>
</dbReference>
<feature type="domain" description="ABC transporter" evidence="4">
    <location>
        <begin position="20"/>
        <end position="250"/>
    </location>
</feature>
<evidence type="ECO:0000256" key="3">
    <source>
        <dbReference type="ARBA" id="ARBA00022840"/>
    </source>
</evidence>
<dbReference type="SMART" id="SM00382">
    <property type="entry name" value="AAA"/>
    <property type="match status" value="1"/>
</dbReference>
<dbReference type="Pfam" id="PF00005">
    <property type="entry name" value="ABC_tran"/>
    <property type="match status" value="1"/>
</dbReference>
<accession>A0A3A8NSJ3</accession>
<evidence type="ECO:0000259" key="4">
    <source>
        <dbReference type="PROSITE" id="PS50893"/>
    </source>
</evidence>
<name>A0A3A8NSJ3_9BACT</name>
<dbReference type="AlphaFoldDB" id="A0A3A8NSJ3"/>
<dbReference type="PROSITE" id="PS00211">
    <property type="entry name" value="ABC_TRANSPORTER_1"/>
    <property type="match status" value="1"/>
</dbReference>
<evidence type="ECO:0000313" key="5">
    <source>
        <dbReference type="EMBL" id="RKH44115.1"/>
    </source>
</evidence>
<reference evidence="6" key="1">
    <citation type="submission" date="2018-09" db="EMBL/GenBank/DDBJ databases">
        <authorList>
            <person name="Livingstone P.G."/>
            <person name="Whitworth D.E."/>
        </authorList>
    </citation>
    <scope>NUCLEOTIDE SEQUENCE [LARGE SCALE GENOMIC DNA]</scope>
    <source>
        <strain evidence="6">CA040B</strain>
    </source>
</reference>
<dbReference type="PANTHER" id="PTHR42711:SF16">
    <property type="entry name" value="ABC TRANSPORTER ATP-BINDING PROTEIN"/>
    <property type="match status" value="1"/>
</dbReference>
<dbReference type="OrthoDB" id="9778547at2"/>
<protein>
    <submittedName>
        <fullName evidence="5">ABC transporter ATP-binding protein</fullName>
    </submittedName>
</protein>
<evidence type="ECO:0000256" key="2">
    <source>
        <dbReference type="ARBA" id="ARBA00022741"/>
    </source>
</evidence>
<dbReference type="PROSITE" id="PS50893">
    <property type="entry name" value="ABC_TRANSPORTER_2"/>
    <property type="match status" value="1"/>
</dbReference>
<dbReference type="SUPFAM" id="SSF52540">
    <property type="entry name" value="P-loop containing nucleoside triphosphate hydrolases"/>
    <property type="match status" value="1"/>
</dbReference>